<dbReference type="GO" id="GO:0016616">
    <property type="term" value="F:oxidoreductase activity, acting on the CH-OH group of donors, NAD or NADP as acceptor"/>
    <property type="evidence" value="ECO:0007669"/>
    <property type="project" value="TreeGrafter"/>
</dbReference>
<dbReference type="EMBL" id="FMXQ01000003">
    <property type="protein sequence ID" value="SDB23409.1"/>
    <property type="molecule type" value="Genomic_DNA"/>
</dbReference>
<dbReference type="STRING" id="665467.SAMN02982931_01782"/>
<feature type="domain" description="Ketoreductase" evidence="2">
    <location>
        <begin position="6"/>
        <end position="193"/>
    </location>
</feature>
<evidence type="ECO:0000259" key="2">
    <source>
        <dbReference type="SMART" id="SM00822"/>
    </source>
</evidence>
<dbReference type="OrthoDB" id="517007at2"/>
<reference evidence="3 4" key="1">
    <citation type="submission" date="2016-10" db="EMBL/GenBank/DDBJ databases">
        <authorList>
            <person name="de Groot N.N."/>
        </authorList>
    </citation>
    <scope>NUCLEOTIDE SEQUENCE [LARGE SCALE GENOMIC DNA]</scope>
    <source>
        <strain evidence="3 4">ATCC 35022</strain>
    </source>
</reference>
<dbReference type="PRINTS" id="PR00081">
    <property type="entry name" value="GDHRDH"/>
</dbReference>
<dbReference type="Proteomes" id="UP000199071">
    <property type="component" value="Unassembled WGS sequence"/>
</dbReference>
<dbReference type="InterPro" id="IPR057326">
    <property type="entry name" value="KR_dom"/>
</dbReference>
<dbReference type="SMART" id="SM00822">
    <property type="entry name" value="PKS_KR"/>
    <property type="match status" value="1"/>
</dbReference>
<dbReference type="InterPro" id="IPR036291">
    <property type="entry name" value="NAD(P)-bd_dom_sf"/>
</dbReference>
<evidence type="ECO:0000313" key="3">
    <source>
        <dbReference type="EMBL" id="SDB23409.1"/>
    </source>
</evidence>
<dbReference type="SUPFAM" id="SSF51735">
    <property type="entry name" value="NAD(P)-binding Rossmann-fold domains"/>
    <property type="match status" value="1"/>
</dbReference>
<proteinExistence type="inferred from homology"/>
<accession>A0A1G6BRZ1</accession>
<sequence length="261" mass="27280">MAFKDKVVAITGAAGGIGQSLCRHFGEQGAAIAAIDRSEAVVDFVATLAGEGIKAEAAVVEISDADAVAKAFADLEKALGPVDVLVNNAGFSHQPTLERTTPTSWQSDVDGNLNGTYYCTHAVLPSMKERQGGAIVNIGSVNGLSTYGDPAYSAAKAGMISLTKALAMEYGRFGIRANIVCPGTVRTPIWEHRVEKSPEILTELGKWYPLGRVANPIDIARAVGFLASDDAAAITGVVLPVDCGLSAGNIVMTREITLEDF</sequence>
<dbReference type="CDD" id="cd05233">
    <property type="entry name" value="SDR_c"/>
    <property type="match status" value="1"/>
</dbReference>
<gene>
    <name evidence="3" type="ORF">SAMN02982931_01782</name>
</gene>
<organism evidence="3 4">
    <name type="scientific">Bauldia litoralis</name>
    <dbReference type="NCBI Taxonomy" id="665467"/>
    <lineage>
        <taxon>Bacteria</taxon>
        <taxon>Pseudomonadati</taxon>
        <taxon>Pseudomonadota</taxon>
        <taxon>Alphaproteobacteria</taxon>
        <taxon>Hyphomicrobiales</taxon>
        <taxon>Kaistiaceae</taxon>
        <taxon>Bauldia</taxon>
    </lineage>
</organism>
<dbReference type="PRINTS" id="PR00080">
    <property type="entry name" value="SDRFAMILY"/>
</dbReference>
<protein>
    <submittedName>
        <fullName evidence="3">NAD(P)-dependent dehydrogenase, short-chain alcohol dehydrogenase family</fullName>
    </submittedName>
</protein>
<dbReference type="AlphaFoldDB" id="A0A1G6BRZ1"/>
<comment type="similarity">
    <text evidence="1">Belongs to the short-chain dehydrogenases/reductases (SDR) family.</text>
</comment>
<dbReference type="Gene3D" id="3.40.50.720">
    <property type="entry name" value="NAD(P)-binding Rossmann-like Domain"/>
    <property type="match status" value="1"/>
</dbReference>
<dbReference type="PANTHER" id="PTHR42760">
    <property type="entry name" value="SHORT-CHAIN DEHYDROGENASES/REDUCTASES FAMILY MEMBER"/>
    <property type="match status" value="1"/>
</dbReference>
<dbReference type="FunFam" id="3.40.50.720:FF:000084">
    <property type="entry name" value="Short-chain dehydrogenase reductase"/>
    <property type="match status" value="1"/>
</dbReference>
<evidence type="ECO:0000256" key="1">
    <source>
        <dbReference type="ARBA" id="ARBA00006484"/>
    </source>
</evidence>
<keyword evidence="4" id="KW-1185">Reference proteome</keyword>
<evidence type="ECO:0000313" key="4">
    <source>
        <dbReference type="Proteomes" id="UP000199071"/>
    </source>
</evidence>
<dbReference type="InterPro" id="IPR002347">
    <property type="entry name" value="SDR_fam"/>
</dbReference>
<dbReference type="RefSeq" id="WP_090876057.1">
    <property type="nucleotide sequence ID" value="NZ_FMXQ01000003.1"/>
</dbReference>
<dbReference type="Pfam" id="PF13561">
    <property type="entry name" value="adh_short_C2"/>
    <property type="match status" value="1"/>
</dbReference>
<name>A0A1G6BRZ1_9HYPH</name>